<protein>
    <recommendedName>
        <fullName evidence="9">Deoxyribodipyrimidine photo-lyase</fullName>
        <ecNumber evidence="7">3.5.4.16</ecNumber>
        <ecNumber evidence="8">4.1.99.3</ecNumber>
    </recommendedName>
    <alternativeName>
        <fullName evidence="24">DNA photolyase</fullName>
    </alternativeName>
    <alternativeName>
        <fullName evidence="10">GTP cyclohydrolase 1</fullName>
    </alternativeName>
    <alternativeName>
        <fullName evidence="23">GTP cyclohydrolase I</fullName>
    </alternativeName>
    <alternativeName>
        <fullName evidence="27">Photoreactivating enzyme</fullName>
    </alternativeName>
</protein>
<dbReference type="InterPro" id="IPR008148">
    <property type="entry name" value="DNA_photolyase_2"/>
</dbReference>
<dbReference type="InterPro" id="IPR032673">
    <property type="entry name" value="DNA_photolyase_2_CS"/>
</dbReference>
<keyword evidence="13" id="KW-0812">Transmembrane</keyword>
<evidence type="ECO:0000256" key="14">
    <source>
        <dbReference type="ARBA" id="ARBA00022763"/>
    </source>
</evidence>
<keyword evidence="21" id="KW-0234">DNA repair</keyword>
<dbReference type="FunFam" id="1.25.40.80:FF:000004">
    <property type="entry name" value="Deoxyribodipyrimidine photolyase"/>
    <property type="match status" value="1"/>
</dbReference>
<dbReference type="InterPro" id="IPR043134">
    <property type="entry name" value="GTP-CH-I_N"/>
</dbReference>
<comment type="pathway">
    <text evidence="4">Cofactor biosynthesis; 7,8-dihydroneopterin triphosphate biosynthesis; 7,8-dihydroneopterin triphosphate from GTP: step 1/1.</text>
</comment>
<dbReference type="InterPro" id="IPR036134">
    <property type="entry name" value="Crypto/Photolyase_FAD-like_sf"/>
</dbReference>
<dbReference type="SUPFAM" id="SSF52425">
    <property type="entry name" value="Cryptochrome/photolyase, N-terminal domain"/>
    <property type="match status" value="1"/>
</dbReference>
<evidence type="ECO:0000256" key="12">
    <source>
        <dbReference type="ARBA" id="ARBA00022630"/>
    </source>
</evidence>
<dbReference type="PROSITE" id="PS00211">
    <property type="entry name" value="ABC_TRANSPORTER_1"/>
    <property type="match status" value="1"/>
</dbReference>
<dbReference type="InterPro" id="IPR001474">
    <property type="entry name" value="GTP_CycHdrlase_I"/>
</dbReference>
<dbReference type="SUPFAM" id="SSF48173">
    <property type="entry name" value="Cryptochrome/photolyase FAD-binding domain"/>
    <property type="match status" value="1"/>
</dbReference>
<dbReference type="Gene3D" id="1.25.40.80">
    <property type="match status" value="1"/>
</dbReference>
<evidence type="ECO:0000256" key="13">
    <source>
        <dbReference type="ARBA" id="ARBA00022692"/>
    </source>
</evidence>
<keyword evidence="11" id="KW-1003">Cell membrane</keyword>
<keyword evidence="15" id="KW-0378">Hydrolase</keyword>
<dbReference type="GO" id="GO:0005886">
    <property type="term" value="C:plasma membrane"/>
    <property type="evidence" value="ECO:0007669"/>
    <property type="project" value="UniProtKB-SubCell"/>
</dbReference>
<dbReference type="FunFam" id="3.40.50.620:FF:000110">
    <property type="entry name" value="Deoxyribodipyrimidine photolyase"/>
    <property type="match status" value="1"/>
</dbReference>
<evidence type="ECO:0000256" key="24">
    <source>
        <dbReference type="ARBA" id="ARBA00031671"/>
    </source>
</evidence>
<dbReference type="GO" id="GO:0009650">
    <property type="term" value="P:UV protection"/>
    <property type="evidence" value="ECO:0007669"/>
    <property type="project" value="UniProtKB-ARBA"/>
</dbReference>
<dbReference type="GO" id="GO:0000719">
    <property type="term" value="P:photoreactive repair"/>
    <property type="evidence" value="ECO:0007669"/>
    <property type="project" value="TreeGrafter"/>
</dbReference>
<dbReference type="FunFam" id="3.30.1130.10:FF:000001">
    <property type="entry name" value="GTP cyclohydrolase 1"/>
    <property type="match status" value="1"/>
</dbReference>
<dbReference type="EC" id="4.1.99.3" evidence="8"/>
<keyword evidence="16" id="KW-0274">FAD</keyword>
<dbReference type="FunFam" id="1.10.579.10:FF:000002">
    <property type="entry name" value="Deoxyribodipyrimidine photolyase"/>
    <property type="match status" value="1"/>
</dbReference>
<proteinExistence type="inferred from homology"/>
<evidence type="ECO:0000256" key="11">
    <source>
        <dbReference type="ARBA" id="ARBA00022475"/>
    </source>
</evidence>
<dbReference type="InterPro" id="IPR014729">
    <property type="entry name" value="Rossmann-like_a/b/a_fold"/>
</dbReference>
<evidence type="ECO:0000256" key="7">
    <source>
        <dbReference type="ARBA" id="ARBA00012715"/>
    </source>
</evidence>
<evidence type="ECO:0000256" key="21">
    <source>
        <dbReference type="ARBA" id="ARBA00023204"/>
    </source>
</evidence>
<dbReference type="InterPro" id="IPR052219">
    <property type="entry name" value="Photolyase_Class-2"/>
</dbReference>
<dbReference type="GO" id="GO:0006729">
    <property type="term" value="P:tetrahydrobiopterin biosynthetic process"/>
    <property type="evidence" value="ECO:0007669"/>
    <property type="project" value="UniProtKB-KW"/>
</dbReference>
<dbReference type="PROSITE" id="PS00860">
    <property type="entry name" value="GTP_CYCLOHYDROL_1_2"/>
    <property type="match status" value="1"/>
</dbReference>
<dbReference type="InterPro" id="IPR003439">
    <property type="entry name" value="ABC_transporter-like_ATP-bd"/>
</dbReference>
<dbReference type="NCBIfam" id="NF006824">
    <property type="entry name" value="PRK09347.1-1"/>
    <property type="match status" value="1"/>
</dbReference>
<evidence type="ECO:0000256" key="23">
    <source>
        <dbReference type="ARBA" id="ARBA00030854"/>
    </source>
</evidence>
<dbReference type="InterPro" id="IPR043133">
    <property type="entry name" value="GTP-CH-I_C/QueF"/>
</dbReference>
<reference evidence="28" key="1">
    <citation type="submission" date="2020-11" db="EMBL/GenBank/DDBJ databases">
        <authorList>
            <person name="Tran Van P."/>
        </authorList>
    </citation>
    <scope>NUCLEOTIDE SEQUENCE</scope>
</reference>
<evidence type="ECO:0000256" key="15">
    <source>
        <dbReference type="ARBA" id="ARBA00022801"/>
    </source>
</evidence>
<dbReference type="InterPro" id="IPR027417">
    <property type="entry name" value="P-loop_NTPase"/>
</dbReference>
<keyword evidence="12" id="KW-0285">Flavoprotein</keyword>
<name>A0A7R8ZR30_9CRUS</name>
<dbReference type="InterPro" id="IPR006050">
    <property type="entry name" value="DNA_photolyase_N"/>
</dbReference>
<dbReference type="PANTHER" id="PTHR10211">
    <property type="entry name" value="DEOXYRIBODIPYRIMIDINE PHOTOLYASE"/>
    <property type="match status" value="1"/>
</dbReference>
<dbReference type="Pfam" id="PF02687">
    <property type="entry name" value="FtsX"/>
    <property type="match status" value="1"/>
</dbReference>
<keyword evidence="18" id="KW-0783">Tetrahydrobiopterin biosynthesis</keyword>
<dbReference type="InterPro" id="IPR017871">
    <property type="entry name" value="ABC_transporter-like_CS"/>
</dbReference>
<dbReference type="Gene3D" id="3.40.50.300">
    <property type="entry name" value="P-loop containing nucleotide triphosphate hydrolases"/>
    <property type="match status" value="1"/>
</dbReference>
<evidence type="ECO:0000256" key="17">
    <source>
        <dbReference type="ARBA" id="ARBA00022989"/>
    </source>
</evidence>
<dbReference type="Pfam" id="PF00005">
    <property type="entry name" value="ABC_tran"/>
    <property type="match status" value="1"/>
</dbReference>
<accession>A0A7R8ZR30</accession>
<evidence type="ECO:0000256" key="25">
    <source>
        <dbReference type="ARBA" id="ARBA00033999"/>
    </source>
</evidence>
<dbReference type="Pfam" id="PF00875">
    <property type="entry name" value="DNA_photolyase"/>
    <property type="match status" value="1"/>
</dbReference>
<dbReference type="GO" id="GO:0005524">
    <property type="term" value="F:ATP binding"/>
    <property type="evidence" value="ECO:0007669"/>
    <property type="project" value="InterPro"/>
</dbReference>
<dbReference type="OrthoDB" id="496749at2759"/>
<comment type="catalytic activity">
    <reaction evidence="25">
        <text>cyclobutadipyrimidine (in DNA) = 2 pyrimidine residues (in DNA).</text>
        <dbReference type="EC" id="4.1.99.3"/>
    </reaction>
</comment>
<dbReference type="InterPro" id="IPR003838">
    <property type="entry name" value="ABC3_permease_C"/>
</dbReference>
<dbReference type="HAMAP" id="MF_00223">
    <property type="entry name" value="FolE"/>
    <property type="match status" value="1"/>
</dbReference>
<organism evidence="28">
    <name type="scientific">Cyprideis torosa</name>
    <dbReference type="NCBI Taxonomy" id="163714"/>
    <lineage>
        <taxon>Eukaryota</taxon>
        <taxon>Metazoa</taxon>
        <taxon>Ecdysozoa</taxon>
        <taxon>Arthropoda</taxon>
        <taxon>Crustacea</taxon>
        <taxon>Oligostraca</taxon>
        <taxon>Ostracoda</taxon>
        <taxon>Podocopa</taxon>
        <taxon>Podocopida</taxon>
        <taxon>Cytherocopina</taxon>
        <taxon>Cytheroidea</taxon>
        <taxon>Cytherideidae</taxon>
        <taxon>Cyprideis</taxon>
    </lineage>
</organism>
<keyword evidence="20" id="KW-0472">Membrane</keyword>
<dbReference type="GO" id="GO:0003934">
    <property type="term" value="F:GTP cyclohydrolase I activity"/>
    <property type="evidence" value="ECO:0007669"/>
    <property type="project" value="UniProtKB-EC"/>
</dbReference>
<evidence type="ECO:0000256" key="20">
    <source>
        <dbReference type="ARBA" id="ARBA00023136"/>
    </source>
</evidence>
<evidence type="ECO:0000256" key="5">
    <source>
        <dbReference type="ARBA" id="ARBA00006409"/>
    </source>
</evidence>
<dbReference type="PROSITE" id="PS01084">
    <property type="entry name" value="DNA_PHOTOLYASES_2_2"/>
    <property type="match status" value="1"/>
</dbReference>
<keyword evidence="14" id="KW-0227">DNA damage</keyword>
<dbReference type="PROSITE" id="PS50893">
    <property type="entry name" value="ABC_TRANSPORTER_2"/>
    <property type="match status" value="1"/>
</dbReference>
<dbReference type="Gene3D" id="1.10.579.10">
    <property type="entry name" value="DNA Cyclobutane Dipyrimidine Photolyase, subunit A, domain 3"/>
    <property type="match status" value="1"/>
</dbReference>
<comment type="similarity">
    <text evidence="6">Belongs to the GTP cyclohydrolase I family.</text>
</comment>
<evidence type="ECO:0000313" key="28">
    <source>
        <dbReference type="EMBL" id="CAD7231112.1"/>
    </source>
</evidence>
<dbReference type="PROSITE" id="PS00859">
    <property type="entry name" value="GTP_CYCLOHYDROL_1_1"/>
    <property type="match status" value="1"/>
</dbReference>
<dbReference type="NCBIfam" id="TIGR00063">
    <property type="entry name" value="folE"/>
    <property type="match status" value="1"/>
</dbReference>
<evidence type="ECO:0000256" key="8">
    <source>
        <dbReference type="ARBA" id="ARBA00013149"/>
    </source>
</evidence>
<dbReference type="SUPFAM" id="SSF52540">
    <property type="entry name" value="P-loop containing nucleoside triphosphate hydrolases"/>
    <property type="match status" value="1"/>
</dbReference>
<dbReference type="GO" id="GO:0003904">
    <property type="term" value="F:deoxyribodipyrimidine photo-lyase activity"/>
    <property type="evidence" value="ECO:0007669"/>
    <property type="project" value="UniProtKB-EC"/>
</dbReference>
<evidence type="ECO:0000256" key="1">
    <source>
        <dbReference type="ARBA" id="ARBA00001052"/>
    </source>
</evidence>
<dbReference type="NCBIfam" id="NF006826">
    <property type="entry name" value="PRK09347.1-3"/>
    <property type="match status" value="1"/>
</dbReference>
<comment type="function">
    <text evidence="26">Involved in repair of UV radiation-induced DNA damage. Catalyzes the light-dependent monomerization (300-600 nm) of cyclobutyl pyrimidine dimers (in cis-syn configuration), which are formed between adjacent bases on the same DNA strand upon exposure to ultraviolet radiation.</text>
</comment>
<comment type="catalytic activity">
    <reaction evidence="1">
        <text>GTP + H2O = 7,8-dihydroneopterin 3'-triphosphate + formate + H(+)</text>
        <dbReference type="Rhea" id="RHEA:17473"/>
        <dbReference type="ChEBI" id="CHEBI:15377"/>
        <dbReference type="ChEBI" id="CHEBI:15378"/>
        <dbReference type="ChEBI" id="CHEBI:15740"/>
        <dbReference type="ChEBI" id="CHEBI:37565"/>
        <dbReference type="ChEBI" id="CHEBI:58462"/>
        <dbReference type="EC" id="3.5.4.16"/>
    </reaction>
</comment>
<dbReference type="GO" id="GO:0003677">
    <property type="term" value="F:DNA binding"/>
    <property type="evidence" value="ECO:0007669"/>
    <property type="project" value="UniProtKB-KW"/>
</dbReference>
<evidence type="ECO:0000256" key="6">
    <source>
        <dbReference type="ARBA" id="ARBA00008085"/>
    </source>
</evidence>
<dbReference type="Pfam" id="PF01227">
    <property type="entry name" value="GTP_cyclohydroI"/>
    <property type="match status" value="1"/>
</dbReference>
<evidence type="ECO:0000256" key="19">
    <source>
        <dbReference type="ARBA" id="ARBA00023125"/>
    </source>
</evidence>
<dbReference type="Gene3D" id="1.10.286.10">
    <property type="match status" value="1"/>
</dbReference>
<dbReference type="EMBL" id="OB663198">
    <property type="protein sequence ID" value="CAD7231112.1"/>
    <property type="molecule type" value="Genomic_DNA"/>
</dbReference>
<evidence type="ECO:0000256" key="27">
    <source>
        <dbReference type="ARBA" id="ARBA00083107"/>
    </source>
</evidence>
<evidence type="ECO:0000256" key="16">
    <source>
        <dbReference type="ARBA" id="ARBA00022827"/>
    </source>
</evidence>
<keyword evidence="19" id="KW-0238">DNA-binding</keyword>
<keyword evidence="22" id="KW-0456">Lyase</keyword>
<evidence type="ECO:0000256" key="10">
    <source>
        <dbReference type="ARBA" id="ARBA00017272"/>
    </source>
</evidence>
<dbReference type="PROSITE" id="PS51645">
    <property type="entry name" value="PHR_CRY_ALPHA_BETA"/>
    <property type="match status" value="1"/>
</dbReference>
<dbReference type="InterPro" id="IPR036155">
    <property type="entry name" value="Crypto/Photolyase_N_sf"/>
</dbReference>
<dbReference type="Gene3D" id="3.30.1130.10">
    <property type="match status" value="1"/>
</dbReference>
<evidence type="ECO:0000256" key="9">
    <source>
        <dbReference type="ARBA" id="ARBA00014046"/>
    </source>
</evidence>
<dbReference type="InterPro" id="IPR018234">
    <property type="entry name" value="GTP_CycHdrlase_I_CS"/>
</dbReference>
<dbReference type="UniPathway" id="UPA00848">
    <property type="reaction ID" value="UER00151"/>
</dbReference>
<evidence type="ECO:0000256" key="26">
    <source>
        <dbReference type="ARBA" id="ARBA00059220"/>
    </source>
</evidence>
<dbReference type="EC" id="3.5.4.16" evidence="7"/>
<evidence type="ECO:0000256" key="18">
    <source>
        <dbReference type="ARBA" id="ARBA00023007"/>
    </source>
</evidence>
<evidence type="ECO:0000256" key="22">
    <source>
        <dbReference type="ARBA" id="ARBA00023239"/>
    </source>
</evidence>
<sequence length="935" mass="107307">MNIKRIKILQEGRVKKGPIIYWMQREQRVEDNWALIHAYETAKEKNEELIVVFNLVTNFLNATLRQYSFMIEGLKEVEKNLTKLNISFVLLTGKPEEQITKFAIQQNASLIVTDFNPLKIISIWKEKVKNKIDIPFHEVDAHNIIPVWEASPKLEFAAYTIRPKINKLLPQYLDDFPKLSKFSKKLKQDKINWDSVYESLKIDTSIKPVKDFIPGENAANNILQNFIENKLDTYSADRNDPNKNGLSNISPYLHFGHMSAQRIALILNQFQQDESVASYLEELIIRRELSDNYCYYNPNYDNFDGFHDWAKTSLNEHRHDKREYLYSLEQFETATTHDDLWNAAQIEMVTTGKMHGYMRMYWAKKILEWTKSPEVALEFGIYLNDKYELDGRDPNGYVGLAWSIGGVHDRAWGERPVFGKIRYMNYNGCKRNKMRDPGNTNIQKFIIDEINDEHFLSSIETPLRDDAFKLDDELKIELIENKFKDIMEILGLDLTDESLKDTPRRVAKMYVTETFSGLNPENKPKATLFNNKFNFNEMLVERDITIYSYCEHHFVPIIGKAHIAYFPKDNVIGLSKLNRIAQYYAKRPQVQERLTMQIANDLKETLQTEDVAVVIDADHLCVASRGVNDVNSSTVTSSYGVPTLTVEENLLLPLELNLIQNRNQLVKSVLEDVELSDKQNIYPDKLSGGERQRVAIARALIHNPDIILADEPTGNLDYETSYKIIDLLDRVVKKKGKTMIMVTHSKDVIGLADRVLTIRNGKVSETDKGKESIQSIDTKGQEILVRTNKFLRETSIEIFDRTFMIATALQFIAVIVAFIGILSSLMSIQLERRKELGILRANGFLPIQIFKMVNLQSLLIGIITAFLALPLGNILAAILVFIINKRSFGWTMQFEIVPSVMIEGALLAILTAVIAGVYPGYKMAQTSPAVALREE</sequence>
<dbReference type="PANTHER" id="PTHR10211:SF0">
    <property type="entry name" value="DEOXYRIBODIPYRIMIDINE PHOTO-LYASE"/>
    <property type="match status" value="1"/>
</dbReference>
<gene>
    <name evidence="28" type="ORF">CTOB1V02_LOCUS8966</name>
</gene>
<evidence type="ECO:0000256" key="3">
    <source>
        <dbReference type="ARBA" id="ARBA00004651"/>
    </source>
</evidence>
<evidence type="ECO:0000256" key="4">
    <source>
        <dbReference type="ARBA" id="ARBA00005080"/>
    </source>
</evidence>
<dbReference type="NCBIfam" id="TIGR00591">
    <property type="entry name" value="phr2"/>
    <property type="match status" value="1"/>
</dbReference>
<comment type="cofactor">
    <cofactor evidence="2">
        <name>FAD</name>
        <dbReference type="ChEBI" id="CHEBI:57692"/>
    </cofactor>
</comment>
<comment type="subcellular location">
    <subcellularLocation>
        <location evidence="3">Cell membrane</location>
        <topology evidence="3">Multi-pass membrane protein</topology>
    </subcellularLocation>
</comment>
<evidence type="ECO:0000256" key="2">
    <source>
        <dbReference type="ARBA" id="ARBA00001974"/>
    </source>
</evidence>
<dbReference type="GO" id="GO:0016887">
    <property type="term" value="F:ATP hydrolysis activity"/>
    <property type="evidence" value="ECO:0007669"/>
    <property type="project" value="InterPro"/>
</dbReference>
<dbReference type="InterPro" id="IPR020602">
    <property type="entry name" value="GTP_CycHdrlase_I_dom"/>
</dbReference>
<dbReference type="Gene3D" id="3.40.50.620">
    <property type="entry name" value="HUPs"/>
    <property type="match status" value="1"/>
</dbReference>
<dbReference type="GO" id="GO:0046654">
    <property type="term" value="P:tetrahydrofolate biosynthetic process"/>
    <property type="evidence" value="ECO:0007669"/>
    <property type="project" value="InterPro"/>
</dbReference>
<dbReference type="SUPFAM" id="SSF55620">
    <property type="entry name" value="Tetrahydrobiopterin biosynthesis enzymes-like"/>
    <property type="match status" value="1"/>
</dbReference>
<dbReference type="AlphaFoldDB" id="A0A7R8ZR30"/>
<keyword evidence="17" id="KW-1133">Transmembrane helix</keyword>
<comment type="similarity">
    <text evidence="5">Belongs to the DNA photolyase class-2 family.</text>
</comment>